<dbReference type="EMBL" id="JAHRHJ020000010">
    <property type="protein sequence ID" value="KAH9299480.1"/>
    <property type="molecule type" value="Genomic_DNA"/>
</dbReference>
<evidence type="ECO:0000313" key="12">
    <source>
        <dbReference type="Proteomes" id="UP000824469"/>
    </source>
</evidence>
<proteinExistence type="inferred from homology"/>
<evidence type="ECO:0000256" key="3">
    <source>
        <dbReference type="ARBA" id="ARBA00022617"/>
    </source>
</evidence>
<evidence type="ECO:0000256" key="6">
    <source>
        <dbReference type="ARBA" id="ARBA00023004"/>
    </source>
</evidence>
<dbReference type="InterPro" id="IPR036396">
    <property type="entry name" value="Cyt_P450_sf"/>
</dbReference>
<feature type="binding site" description="axial binding residue" evidence="9">
    <location>
        <position position="108"/>
    </location>
    <ligand>
        <name>heme</name>
        <dbReference type="ChEBI" id="CHEBI:30413"/>
    </ligand>
    <ligandPart>
        <name>Fe</name>
        <dbReference type="ChEBI" id="CHEBI:18248"/>
    </ligandPart>
</feature>
<comment type="cofactor">
    <cofactor evidence="9">
        <name>heme</name>
        <dbReference type="ChEBI" id="CHEBI:30413"/>
    </cofactor>
</comment>
<feature type="non-terminal residue" evidence="11">
    <location>
        <position position="1"/>
    </location>
</feature>
<keyword evidence="6 9" id="KW-0408">Iron</keyword>
<dbReference type="Proteomes" id="UP000824469">
    <property type="component" value="Unassembled WGS sequence"/>
</dbReference>
<dbReference type="OMA" id="WSEAYSC"/>
<dbReference type="Gene3D" id="1.10.630.10">
    <property type="entry name" value="Cytochrome P450"/>
    <property type="match status" value="1"/>
</dbReference>
<keyword evidence="12" id="KW-1185">Reference proteome</keyword>
<dbReference type="PROSITE" id="PS00086">
    <property type="entry name" value="CYTOCHROME_P450"/>
    <property type="match status" value="1"/>
</dbReference>
<dbReference type="InterPro" id="IPR017972">
    <property type="entry name" value="Cyt_P450_CS"/>
</dbReference>
<dbReference type="PRINTS" id="PR00463">
    <property type="entry name" value="EP450I"/>
</dbReference>
<evidence type="ECO:0000256" key="2">
    <source>
        <dbReference type="ARBA" id="ARBA00010617"/>
    </source>
</evidence>
<evidence type="ECO:0000256" key="10">
    <source>
        <dbReference type="RuleBase" id="RU000461"/>
    </source>
</evidence>
<evidence type="ECO:0000313" key="11">
    <source>
        <dbReference type="EMBL" id="KAH9299480.1"/>
    </source>
</evidence>
<dbReference type="InterPro" id="IPR001128">
    <property type="entry name" value="Cyt_P450"/>
</dbReference>
<dbReference type="Pfam" id="PF00067">
    <property type="entry name" value="p450"/>
    <property type="match status" value="1"/>
</dbReference>
<dbReference type="GO" id="GO:0042617">
    <property type="term" value="P:paclitaxel biosynthetic process"/>
    <property type="evidence" value="ECO:0007669"/>
    <property type="project" value="UniProtKB-KW"/>
</dbReference>
<feature type="non-terminal residue" evidence="11">
    <location>
        <position position="131"/>
    </location>
</feature>
<dbReference type="GO" id="GO:0016705">
    <property type="term" value="F:oxidoreductase activity, acting on paired donors, with incorporation or reduction of molecular oxygen"/>
    <property type="evidence" value="ECO:0007669"/>
    <property type="project" value="InterPro"/>
</dbReference>
<evidence type="ECO:0000256" key="7">
    <source>
        <dbReference type="ARBA" id="ARBA00023033"/>
    </source>
</evidence>
<keyword evidence="7 10" id="KW-0503">Monooxygenase</keyword>
<keyword evidence="8" id="KW-0876">Taxol biosynthesis</keyword>
<sequence>QLGILGDKDGEEIVWNDLKCMKYTWQVVQETMRIFPPTFGSFRKVIADIHHDGYTIPKGWRVLVTNHSTSGKEEYFDEPDKFKPSRFEDGKYVAPYTFLPFGAGIRICPGWEFAKLEMLLFIHHFVKHFSG</sequence>
<reference evidence="11 12" key="1">
    <citation type="journal article" date="2021" name="Nat. Plants">
        <title>The Taxus genome provides insights into paclitaxel biosynthesis.</title>
        <authorList>
            <person name="Xiong X."/>
            <person name="Gou J."/>
            <person name="Liao Q."/>
            <person name="Li Y."/>
            <person name="Zhou Q."/>
            <person name="Bi G."/>
            <person name="Li C."/>
            <person name="Du R."/>
            <person name="Wang X."/>
            <person name="Sun T."/>
            <person name="Guo L."/>
            <person name="Liang H."/>
            <person name="Lu P."/>
            <person name="Wu Y."/>
            <person name="Zhang Z."/>
            <person name="Ro D.K."/>
            <person name="Shang Y."/>
            <person name="Huang S."/>
            <person name="Yan J."/>
        </authorList>
    </citation>
    <scope>NUCLEOTIDE SEQUENCE [LARGE SCALE GENOMIC DNA]</scope>
    <source>
        <strain evidence="11">Ta-2019</strain>
    </source>
</reference>
<dbReference type="PANTHER" id="PTHR24286:SF384">
    <property type="entry name" value="P450, PUTATIVE (EUROFUNG)-RELATED"/>
    <property type="match status" value="1"/>
</dbReference>
<comment type="pathway">
    <text evidence="1">Alkaloid biosynthesis; taxol biosynthesis.</text>
</comment>
<dbReference type="AlphaFoldDB" id="A0AA38CF80"/>
<dbReference type="InterPro" id="IPR002401">
    <property type="entry name" value="Cyt_P450_E_grp-I"/>
</dbReference>
<organism evidence="11 12">
    <name type="scientific">Taxus chinensis</name>
    <name type="common">Chinese yew</name>
    <name type="synonym">Taxus wallichiana var. chinensis</name>
    <dbReference type="NCBI Taxonomy" id="29808"/>
    <lineage>
        <taxon>Eukaryota</taxon>
        <taxon>Viridiplantae</taxon>
        <taxon>Streptophyta</taxon>
        <taxon>Embryophyta</taxon>
        <taxon>Tracheophyta</taxon>
        <taxon>Spermatophyta</taxon>
        <taxon>Pinopsida</taxon>
        <taxon>Pinidae</taxon>
        <taxon>Conifers II</taxon>
        <taxon>Cupressales</taxon>
        <taxon>Taxaceae</taxon>
        <taxon>Taxus</taxon>
    </lineage>
</organism>
<evidence type="ECO:0008006" key="13">
    <source>
        <dbReference type="Google" id="ProtNLM"/>
    </source>
</evidence>
<dbReference type="GO" id="GO:0005506">
    <property type="term" value="F:iron ion binding"/>
    <property type="evidence" value="ECO:0007669"/>
    <property type="project" value="InterPro"/>
</dbReference>
<evidence type="ECO:0000256" key="1">
    <source>
        <dbReference type="ARBA" id="ARBA00005122"/>
    </source>
</evidence>
<comment type="caution">
    <text evidence="11">The sequence shown here is derived from an EMBL/GenBank/DDBJ whole genome shotgun (WGS) entry which is preliminary data.</text>
</comment>
<comment type="similarity">
    <text evidence="2 10">Belongs to the cytochrome P450 family.</text>
</comment>
<keyword evidence="3 9" id="KW-0349">Heme</keyword>
<dbReference type="PANTHER" id="PTHR24286">
    <property type="entry name" value="CYTOCHROME P450 26"/>
    <property type="match status" value="1"/>
</dbReference>
<name>A0AA38CF80_TAXCH</name>
<accession>A0AA38CF80</accession>
<keyword evidence="5 10" id="KW-0560">Oxidoreductase</keyword>
<evidence type="ECO:0000256" key="9">
    <source>
        <dbReference type="PIRSR" id="PIRSR602401-1"/>
    </source>
</evidence>
<evidence type="ECO:0000256" key="5">
    <source>
        <dbReference type="ARBA" id="ARBA00023002"/>
    </source>
</evidence>
<dbReference type="SUPFAM" id="SSF48264">
    <property type="entry name" value="Cytochrome P450"/>
    <property type="match status" value="1"/>
</dbReference>
<gene>
    <name evidence="11" type="ORF">KI387_031162</name>
</gene>
<evidence type="ECO:0000256" key="4">
    <source>
        <dbReference type="ARBA" id="ARBA00022723"/>
    </source>
</evidence>
<protein>
    <recommendedName>
        <fullName evidence="13">Cytochrome P450</fullName>
    </recommendedName>
</protein>
<keyword evidence="4 9" id="KW-0479">Metal-binding</keyword>
<dbReference type="PRINTS" id="PR00385">
    <property type="entry name" value="P450"/>
</dbReference>
<dbReference type="GO" id="GO:0004497">
    <property type="term" value="F:monooxygenase activity"/>
    <property type="evidence" value="ECO:0007669"/>
    <property type="project" value="UniProtKB-KW"/>
</dbReference>
<dbReference type="GO" id="GO:0016125">
    <property type="term" value="P:sterol metabolic process"/>
    <property type="evidence" value="ECO:0007669"/>
    <property type="project" value="TreeGrafter"/>
</dbReference>
<evidence type="ECO:0000256" key="8">
    <source>
        <dbReference type="ARBA" id="ARBA00023059"/>
    </source>
</evidence>
<dbReference type="GO" id="GO:0020037">
    <property type="term" value="F:heme binding"/>
    <property type="evidence" value="ECO:0007669"/>
    <property type="project" value="InterPro"/>
</dbReference>